<keyword evidence="12" id="KW-1185">Reference proteome</keyword>
<dbReference type="InterPro" id="IPR005825">
    <property type="entry name" value="Ribosomal_uL24_CS"/>
</dbReference>
<dbReference type="HAMAP" id="MF_01326_B">
    <property type="entry name" value="Ribosomal_uL24_B"/>
    <property type="match status" value="1"/>
</dbReference>
<dbReference type="GO" id="GO:0019843">
    <property type="term" value="F:rRNA binding"/>
    <property type="evidence" value="ECO:0007669"/>
    <property type="project" value="UniProtKB-UniRule"/>
</dbReference>
<comment type="function">
    <text evidence="7 8">One of the proteins that surrounds the polypeptide exit tunnel on the outside of the subunit.</text>
</comment>
<keyword evidence="3 8" id="KW-0694">RNA-binding</keyword>
<dbReference type="GO" id="GO:0003735">
    <property type="term" value="F:structural constituent of ribosome"/>
    <property type="evidence" value="ECO:0007669"/>
    <property type="project" value="InterPro"/>
</dbReference>
<dbReference type="NCBIfam" id="TIGR01079">
    <property type="entry name" value="rplX_bact"/>
    <property type="match status" value="1"/>
</dbReference>
<evidence type="ECO:0000256" key="4">
    <source>
        <dbReference type="ARBA" id="ARBA00022980"/>
    </source>
</evidence>
<dbReference type="InterPro" id="IPR003256">
    <property type="entry name" value="Ribosomal_uL24"/>
</dbReference>
<dbReference type="RefSeq" id="WP_226605598.1">
    <property type="nucleotide sequence ID" value="NZ_JAJAQI010000006.1"/>
</dbReference>
<dbReference type="EMBL" id="JAJAQI010000006">
    <property type="protein sequence ID" value="MCB4821206.1"/>
    <property type="molecule type" value="Genomic_DNA"/>
</dbReference>
<evidence type="ECO:0000259" key="10">
    <source>
        <dbReference type="SMART" id="SM00739"/>
    </source>
</evidence>
<accession>A0A9X1IBH8</accession>
<comment type="subunit">
    <text evidence="8">Part of the 50S ribosomal subunit.</text>
</comment>
<evidence type="ECO:0000256" key="5">
    <source>
        <dbReference type="ARBA" id="ARBA00023274"/>
    </source>
</evidence>
<comment type="function">
    <text evidence="8">One of two assembly initiator proteins, it binds directly to the 5'-end of the 23S rRNA, where it nucleates assembly of the 50S subunit.</text>
</comment>
<dbReference type="InterPro" id="IPR005824">
    <property type="entry name" value="KOW"/>
</dbReference>
<name>A0A9X1IBH8_9PROT</name>
<keyword evidence="4 8" id="KW-0689">Ribosomal protein</keyword>
<evidence type="ECO:0000256" key="1">
    <source>
        <dbReference type="ARBA" id="ARBA00010618"/>
    </source>
</evidence>
<proteinExistence type="inferred from homology"/>
<dbReference type="Pfam" id="PF00467">
    <property type="entry name" value="KOW"/>
    <property type="match status" value="1"/>
</dbReference>
<dbReference type="PROSITE" id="PS01108">
    <property type="entry name" value="RIBOSOMAL_L24"/>
    <property type="match status" value="1"/>
</dbReference>
<comment type="caution">
    <text evidence="11">The sequence shown here is derived from an EMBL/GenBank/DDBJ whole genome shotgun (WGS) entry which is preliminary data.</text>
</comment>
<reference evidence="11" key="1">
    <citation type="submission" date="2021-10" db="EMBL/GenBank/DDBJ databases">
        <title>Roseicella aerolatum sp. nov., isolated from aerosols of e-waste dismantling site.</title>
        <authorList>
            <person name="Qin T."/>
        </authorList>
    </citation>
    <scope>NUCLEOTIDE SEQUENCE</scope>
    <source>
        <strain evidence="11">GB24</strain>
    </source>
</reference>
<dbReference type="Gene3D" id="2.30.30.30">
    <property type="match status" value="1"/>
</dbReference>
<sequence length="106" mass="11583">MAAKIKKGDRVQVLTGRDKGKRGEVIAVNPTENRALVQGVNMVKRHRKPQGMNQPGGIQEKEAPIHLSNLALIDPKSDKPTRVGFRLLEDGKKVRVAKPSGEVLDA</sequence>
<organism evidence="11 12">
    <name type="scientific">Roseicella aerolata</name>
    <dbReference type="NCBI Taxonomy" id="2883479"/>
    <lineage>
        <taxon>Bacteria</taxon>
        <taxon>Pseudomonadati</taxon>
        <taxon>Pseudomonadota</taxon>
        <taxon>Alphaproteobacteria</taxon>
        <taxon>Acetobacterales</taxon>
        <taxon>Roseomonadaceae</taxon>
        <taxon>Roseicella</taxon>
    </lineage>
</organism>
<protein>
    <recommendedName>
        <fullName evidence="6 8">Large ribosomal subunit protein uL24</fullName>
    </recommendedName>
</protein>
<dbReference type="CDD" id="cd06089">
    <property type="entry name" value="KOW_RPL26"/>
    <property type="match status" value="1"/>
</dbReference>
<dbReference type="AlphaFoldDB" id="A0A9X1IBH8"/>
<dbReference type="SMART" id="SM00739">
    <property type="entry name" value="KOW"/>
    <property type="match status" value="1"/>
</dbReference>
<keyword evidence="5 8" id="KW-0687">Ribonucleoprotein</keyword>
<evidence type="ECO:0000256" key="7">
    <source>
        <dbReference type="ARBA" id="ARBA00058688"/>
    </source>
</evidence>
<dbReference type="InterPro" id="IPR008991">
    <property type="entry name" value="Translation_prot_SH3-like_sf"/>
</dbReference>
<gene>
    <name evidence="8 11" type="primary">rplX</name>
    <name evidence="11" type="ORF">LHA35_05610</name>
</gene>
<dbReference type="Pfam" id="PF17136">
    <property type="entry name" value="ribosomal_L24"/>
    <property type="match status" value="1"/>
</dbReference>
<dbReference type="InterPro" id="IPR041988">
    <property type="entry name" value="Ribosomal_uL24_KOW"/>
</dbReference>
<dbReference type="InterPro" id="IPR057264">
    <property type="entry name" value="Ribosomal_uL24_C"/>
</dbReference>
<dbReference type="GO" id="GO:1990904">
    <property type="term" value="C:ribonucleoprotein complex"/>
    <property type="evidence" value="ECO:0007669"/>
    <property type="project" value="UniProtKB-KW"/>
</dbReference>
<comment type="similarity">
    <text evidence="1 8 9">Belongs to the universal ribosomal protein uL24 family.</text>
</comment>
<evidence type="ECO:0000256" key="3">
    <source>
        <dbReference type="ARBA" id="ARBA00022884"/>
    </source>
</evidence>
<dbReference type="GO" id="GO:0006412">
    <property type="term" value="P:translation"/>
    <property type="evidence" value="ECO:0007669"/>
    <property type="project" value="UniProtKB-UniRule"/>
</dbReference>
<evidence type="ECO:0000256" key="6">
    <source>
        <dbReference type="ARBA" id="ARBA00035206"/>
    </source>
</evidence>
<evidence type="ECO:0000256" key="8">
    <source>
        <dbReference type="HAMAP-Rule" id="MF_01326"/>
    </source>
</evidence>
<evidence type="ECO:0000256" key="9">
    <source>
        <dbReference type="RuleBase" id="RU003477"/>
    </source>
</evidence>
<dbReference type="FunFam" id="2.30.30.30:FF:000004">
    <property type="entry name" value="50S ribosomal protein L24"/>
    <property type="match status" value="1"/>
</dbReference>
<feature type="domain" description="KOW" evidence="10">
    <location>
        <begin position="4"/>
        <end position="31"/>
    </location>
</feature>
<dbReference type="InterPro" id="IPR014722">
    <property type="entry name" value="Rib_uL2_dom2"/>
</dbReference>
<dbReference type="SUPFAM" id="SSF50104">
    <property type="entry name" value="Translation proteins SH3-like domain"/>
    <property type="match status" value="1"/>
</dbReference>
<keyword evidence="2 8" id="KW-0699">rRNA-binding</keyword>
<evidence type="ECO:0000313" key="11">
    <source>
        <dbReference type="EMBL" id="MCB4821206.1"/>
    </source>
</evidence>
<evidence type="ECO:0000313" key="12">
    <source>
        <dbReference type="Proteomes" id="UP001139311"/>
    </source>
</evidence>
<evidence type="ECO:0000256" key="2">
    <source>
        <dbReference type="ARBA" id="ARBA00022730"/>
    </source>
</evidence>
<dbReference type="Proteomes" id="UP001139311">
    <property type="component" value="Unassembled WGS sequence"/>
</dbReference>
<dbReference type="PANTHER" id="PTHR12903">
    <property type="entry name" value="MITOCHONDRIAL RIBOSOMAL PROTEIN L24"/>
    <property type="match status" value="1"/>
</dbReference>
<dbReference type="GO" id="GO:0005840">
    <property type="term" value="C:ribosome"/>
    <property type="evidence" value="ECO:0007669"/>
    <property type="project" value="UniProtKB-KW"/>
</dbReference>